<dbReference type="GO" id="GO:0008270">
    <property type="term" value="F:zinc ion binding"/>
    <property type="evidence" value="ECO:0007669"/>
    <property type="project" value="InterPro"/>
</dbReference>
<dbReference type="NCBIfam" id="TIGR00326">
    <property type="entry name" value="eubact_ribD"/>
    <property type="match status" value="1"/>
</dbReference>
<dbReference type="PIRSF" id="PIRSF006769">
    <property type="entry name" value="RibD"/>
    <property type="match status" value="1"/>
</dbReference>
<feature type="binding site" evidence="17">
    <location>
        <position position="86"/>
    </location>
    <ligand>
        <name>Zn(2+)</name>
        <dbReference type="ChEBI" id="CHEBI:29105"/>
        <note>catalytic</note>
    </ligand>
</feature>
<evidence type="ECO:0000256" key="17">
    <source>
        <dbReference type="PIRSR" id="PIRSR006769-3"/>
    </source>
</evidence>
<dbReference type="PANTHER" id="PTHR38011">
    <property type="entry name" value="DIHYDROFOLATE REDUCTASE FAMILY PROTEIN (AFU_ORTHOLOGUE AFUA_8G06820)"/>
    <property type="match status" value="1"/>
</dbReference>
<feature type="binding site" evidence="16">
    <location>
        <position position="284"/>
    </location>
    <ligand>
        <name>substrate</name>
    </ligand>
</feature>
<keyword evidence="9 14" id="KW-0521">NADP</keyword>
<dbReference type="Gene3D" id="3.40.140.10">
    <property type="entry name" value="Cytidine Deaminase, domain 2"/>
    <property type="match status" value="1"/>
</dbReference>
<evidence type="ECO:0000256" key="3">
    <source>
        <dbReference type="ARBA" id="ARBA00004910"/>
    </source>
</evidence>
<feature type="binding site" evidence="17">
    <location>
        <position position="77"/>
    </location>
    <ligand>
        <name>Zn(2+)</name>
        <dbReference type="ChEBI" id="CHEBI:29105"/>
        <note>catalytic</note>
    </ligand>
</feature>
<evidence type="ECO:0000256" key="16">
    <source>
        <dbReference type="PIRSR" id="PIRSR006769-2"/>
    </source>
</evidence>
<evidence type="ECO:0000256" key="15">
    <source>
        <dbReference type="PIRSR" id="PIRSR006769-1"/>
    </source>
</evidence>
<gene>
    <name evidence="19" type="primary">ribD</name>
    <name evidence="19" type="ORF">CNR29_09685</name>
</gene>
<name>A0A2A3TZX8_LEVBR</name>
<dbReference type="Gene3D" id="3.40.430.10">
    <property type="entry name" value="Dihydrofolate Reductase, subunit A"/>
    <property type="match status" value="1"/>
</dbReference>
<dbReference type="InterPro" id="IPR002125">
    <property type="entry name" value="CMP_dCMP_dom"/>
</dbReference>
<dbReference type="EC" id="1.1.1.193" evidence="14"/>
<dbReference type="UniPathway" id="UPA00275">
    <property type="reaction ID" value="UER00401"/>
</dbReference>
<evidence type="ECO:0000256" key="2">
    <source>
        <dbReference type="ARBA" id="ARBA00004882"/>
    </source>
</evidence>
<feature type="binding site" evidence="17">
    <location>
        <position position="50"/>
    </location>
    <ligand>
        <name>Zn(2+)</name>
        <dbReference type="ChEBI" id="CHEBI:29105"/>
        <note>catalytic</note>
    </ligand>
</feature>
<comment type="catalytic activity">
    <reaction evidence="12 14">
        <text>5-amino-6-(5-phospho-D-ribitylamino)uracil + NADP(+) = 5-amino-6-(5-phospho-D-ribosylamino)uracil + NADPH + H(+)</text>
        <dbReference type="Rhea" id="RHEA:17845"/>
        <dbReference type="ChEBI" id="CHEBI:15378"/>
        <dbReference type="ChEBI" id="CHEBI:57783"/>
        <dbReference type="ChEBI" id="CHEBI:58349"/>
        <dbReference type="ChEBI" id="CHEBI:58421"/>
        <dbReference type="ChEBI" id="CHEBI:58453"/>
        <dbReference type="EC" id="1.1.1.193"/>
    </reaction>
</comment>
<dbReference type="EMBL" id="NVYO01000001">
    <property type="protein sequence ID" value="PBQ24268.1"/>
    <property type="molecule type" value="Genomic_DNA"/>
</dbReference>
<evidence type="ECO:0000259" key="18">
    <source>
        <dbReference type="PROSITE" id="PS51747"/>
    </source>
</evidence>
<comment type="function">
    <text evidence="1 14">Converts 2,5-diamino-6-(ribosylamino)-4(3h)-pyrimidinone 5'-phosphate into 5-amino-6-(ribosylamino)-2,4(1h,3h)-pyrimidinedione 5'-phosphate.</text>
</comment>
<evidence type="ECO:0000256" key="5">
    <source>
        <dbReference type="ARBA" id="ARBA00007417"/>
    </source>
</evidence>
<dbReference type="CDD" id="cd01284">
    <property type="entry name" value="Riboflavin_deaminase-reductase"/>
    <property type="match status" value="1"/>
</dbReference>
<feature type="binding site" evidence="16">
    <location>
        <position position="153"/>
    </location>
    <ligand>
        <name>NADP(+)</name>
        <dbReference type="ChEBI" id="CHEBI:58349"/>
    </ligand>
</feature>
<dbReference type="PROSITE" id="PS51747">
    <property type="entry name" value="CYT_DCMP_DEAMINASES_2"/>
    <property type="match status" value="1"/>
</dbReference>
<feature type="binding site" evidence="16">
    <location>
        <position position="206"/>
    </location>
    <ligand>
        <name>substrate</name>
    </ligand>
</feature>
<comment type="pathway">
    <text evidence="3 14">Cofactor biosynthesis; riboflavin biosynthesis; 5-amino-6-(D-ribitylamino)uracil from GTP: step 3/4.</text>
</comment>
<feature type="binding site" evidence="16">
    <location>
        <position position="229"/>
    </location>
    <ligand>
        <name>NADP(+)</name>
        <dbReference type="ChEBI" id="CHEBI:58349"/>
    </ligand>
</feature>
<feature type="binding site" evidence="16">
    <location>
        <position position="183"/>
    </location>
    <ligand>
        <name>substrate</name>
    </ligand>
</feature>
<evidence type="ECO:0000256" key="7">
    <source>
        <dbReference type="ARBA" id="ARBA00022723"/>
    </source>
</evidence>
<evidence type="ECO:0000256" key="9">
    <source>
        <dbReference type="ARBA" id="ARBA00022857"/>
    </source>
</evidence>
<dbReference type="GO" id="GO:0008703">
    <property type="term" value="F:5-amino-6-(5-phosphoribosylamino)uracil reductase activity"/>
    <property type="evidence" value="ECO:0007669"/>
    <property type="project" value="UniProtKB-EC"/>
</dbReference>
<dbReference type="Pfam" id="PF01872">
    <property type="entry name" value="RibD_C"/>
    <property type="match status" value="1"/>
</dbReference>
<keyword evidence="6 14" id="KW-0686">Riboflavin biosynthesis</keyword>
<evidence type="ECO:0000256" key="10">
    <source>
        <dbReference type="ARBA" id="ARBA00023002"/>
    </source>
</evidence>
<reference evidence="19 20" key="1">
    <citation type="submission" date="2017-09" db="EMBL/GenBank/DDBJ databases">
        <title>Genome sequence of Lactobacillus brevis D7.</title>
        <authorList>
            <person name="Kwon M.-S."/>
            <person name="Lim S.K."/>
            <person name="Choi H.-J."/>
        </authorList>
    </citation>
    <scope>NUCLEOTIDE SEQUENCE [LARGE SCALE GENOMIC DNA]</scope>
    <source>
        <strain evidence="19 20">D7</strain>
    </source>
</reference>
<keyword evidence="11" id="KW-0511">Multifunctional enzyme</keyword>
<organism evidence="19 20">
    <name type="scientific">Levilactobacillus brevis</name>
    <name type="common">Lactobacillus brevis</name>
    <dbReference type="NCBI Taxonomy" id="1580"/>
    <lineage>
        <taxon>Bacteria</taxon>
        <taxon>Bacillati</taxon>
        <taxon>Bacillota</taxon>
        <taxon>Bacilli</taxon>
        <taxon>Lactobacillales</taxon>
        <taxon>Lactobacillaceae</taxon>
        <taxon>Levilactobacillus</taxon>
    </lineage>
</organism>
<proteinExistence type="inferred from homology"/>
<feature type="binding site" evidence="16">
    <location>
        <position position="195"/>
    </location>
    <ligand>
        <name>NADP(+)</name>
        <dbReference type="ChEBI" id="CHEBI:58349"/>
    </ligand>
</feature>
<accession>A0A2A3TZX8</accession>
<evidence type="ECO:0000256" key="8">
    <source>
        <dbReference type="ARBA" id="ARBA00022833"/>
    </source>
</evidence>
<keyword evidence="8 14" id="KW-0862">Zinc</keyword>
<evidence type="ECO:0000313" key="19">
    <source>
        <dbReference type="EMBL" id="PBQ24268.1"/>
    </source>
</evidence>
<dbReference type="InterPro" id="IPR050765">
    <property type="entry name" value="Riboflavin_Biosynth_HTPR"/>
</dbReference>
<feature type="domain" description="CMP/dCMP-type deaminase" evidence="18">
    <location>
        <begin position="1"/>
        <end position="125"/>
    </location>
</feature>
<evidence type="ECO:0000256" key="13">
    <source>
        <dbReference type="ARBA" id="ARBA00049886"/>
    </source>
</evidence>
<keyword evidence="14" id="KW-0378">Hydrolase</keyword>
<comment type="catalytic activity">
    <reaction evidence="13 14">
        <text>2,5-diamino-6-hydroxy-4-(5-phosphoribosylamino)-pyrimidine + H2O + H(+) = 5-amino-6-(5-phospho-D-ribosylamino)uracil + NH4(+)</text>
        <dbReference type="Rhea" id="RHEA:21868"/>
        <dbReference type="ChEBI" id="CHEBI:15377"/>
        <dbReference type="ChEBI" id="CHEBI:15378"/>
        <dbReference type="ChEBI" id="CHEBI:28938"/>
        <dbReference type="ChEBI" id="CHEBI:58453"/>
        <dbReference type="ChEBI" id="CHEBI:58614"/>
        <dbReference type="EC" id="3.5.4.26"/>
    </reaction>
</comment>
<comment type="similarity">
    <text evidence="5 14">In the C-terminal section; belongs to the HTP reductase family.</text>
</comment>
<dbReference type="InterPro" id="IPR004794">
    <property type="entry name" value="Eubact_RibD"/>
</dbReference>
<dbReference type="SUPFAM" id="SSF53927">
    <property type="entry name" value="Cytidine deaminase-like"/>
    <property type="match status" value="1"/>
</dbReference>
<dbReference type="PANTHER" id="PTHR38011:SF7">
    <property type="entry name" value="2,5-DIAMINO-6-RIBOSYLAMINO-4(3H)-PYRIMIDINONE 5'-PHOSPHATE REDUCTASE"/>
    <property type="match status" value="1"/>
</dbReference>
<dbReference type="Proteomes" id="UP000217918">
    <property type="component" value="Unassembled WGS sequence"/>
</dbReference>
<dbReference type="EC" id="3.5.4.26" evidence="14"/>
<dbReference type="GO" id="GO:0008835">
    <property type="term" value="F:diaminohydroxyphosphoribosylaminopyrimidine deaminase activity"/>
    <property type="evidence" value="ECO:0007669"/>
    <property type="project" value="UniProtKB-EC"/>
</dbReference>
<evidence type="ECO:0000256" key="11">
    <source>
        <dbReference type="ARBA" id="ARBA00023268"/>
    </source>
</evidence>
<dbReference type="InterPro" id="IPR016193">
    <property type="entry name" value="Cytidine_deaminase-like"/>
</dbReference>
<evidence type="ECO:0000313" key="20">
    <source>
        <dbReference type="Proteomes" id="UP000217918"/>
    </source>
</evidence>
<dbReference type="InterPro" id="IPR002734">
    <property type="entry name" value="RibDG_C"/>
</dbReference>
<keyword evidence="7 14" id="KW-0479">Metal-binding</keyword>
<comment type="caution">
    <text evidence="19">The sequence shown here is derived from an EMBL/GenBank/DDBJ whole genome shotgun (WGS) entry which is preliminary data.</text>
</comment>
<comment type="similarity">
    <text evidence="4 14">In the N-terminal section; belongs to the cytidine and deoxycytidylate deaminase family.</text>
</comment>
<evidence type="ECO:0000256" key="1">
    <source>
        <dbReference type="ARBA" id="ARBA00002151"/>
    </source>
</evidence>
<keyword evidence="10 14" id="KW-0560">Oxidoreductase</keyword>
<sequence>MLEQSFMQQAVIAARRGSGHTWTNPLVGAVFVKHGQILSVGYHHRYGQRHAEIDALAQLQRPQQAQGATLYVTLEPCSHFGKTPPCADRLIEVGVGRVVIGQRDPNPLVAGRGISKLRAAGIPVSVLDSTTALNPAYNFYYQHHRPQVTVKYAMSLDGKVNQAEAQRTYLTGAAAMADSQQLRRQQQAILIGERTLTIDHPRLTIRDAITDEPVPIRMVVLHDIEHIDTSQPLFKAPGPIWLLTTHPATCQLPEQVRVFTRTTWSPAAITALCYQQGIQALLVEGGSHLQAAFVRDDLADQLVIYLSPLLIGGAGLPAVYAPDWPSPKRAYTPPVTTLLGNDVKLTTRRQRKCSQE</sequence>
<feature type="binding site" evidence="16">
    <location>
        <position position="199"/>
    </location>
    <ligand>
        <name>NADP(+)</name>
        <dbReference type="ChEBI" id="CHEBI:58349"/>
    </ligand>
</feature>
<evidence type="ECO:0000256" key="6">
    <source>
        <dbReference type="ARBA" id="ARBA00022619"/>
    </source>
</evidence>
<feature type="binding site" evidence="16">
    <location>
        <begin position="286"/>
        <end position="292"/>
    </location>
    <ligand>
        <name>NADP(+)</name>
        <dbReference type="ChEBI" id="CHEBI:58349"/>
    </ligand>
</feature>
<evidence type="ECO:0000256" key="12">
    <source>
        <dbReference type="ARBA" id="ARBA00049861"/>
    </source>
</evidence>
<dbReference type="InterPro" id="IPR016192">
    <property type="entry name" value="APOBEC/CMP_deaminase_Zn-bd"/>
</dbReference>
<evidence type="ECO:0000256" key="4">
    <source>
        <dbReference type="ARBA" id="ARBA00005259"/>
    </source>
</evidence>
<protein>
    <recommendedName>
        <fullName evidence="14">Riboflavin biosynthesis protein RibD</fullName>
    </recommendedName>
    <domain>
        <recommendedName>
            <fullName evidence="14">Diaminohydroxyphosphoribosylaminopyrimidine deaminase</fullName>
            <shortName evidence="14">DRAP deaminase</shortName>
            <ecNumber evidence="14">3.5.4.26</ecNumber>
        </recommendedName>
        <alternativeName>
            <fullName evidence="14">Riboflavin-specific deaminase</fullName>
        </alternativeName>
    </domain>
    <domain>
        <recommendedName>
            <fullName evidence="14">5-amino-6-(5-phosphoribosylamino)uracil reductase</fullName>
            <ecNumber evidence="14">1.1.1.193</ecNumber>
        </recommendedName>
        <alternativeName>
            <fullName evidence="14">HTP reductase</fullName>
        </alternativeName>
    </domain>
</protein>
<dbReference type="PROSITE" id="PS00903">
    <property type="entry name" value="CYT_DCMP_DEAMINASES_1"/>
    <property type="match status" value="1"/>
</dbReference>
<comment type="pathway">
    <text evidence="2 14">Cofactor biosynthesis; riboflavin biosynthesis; 5-amino-6-(D-ribitylamino)uracil from GTP: step 2/4.</text>
</comment>
<feature type="active site" description="Proton donor" evidence="15">
    <location>
        <position position="52"/>
    </location>
</feature>
<dbReference type="GO" id="GO:0009231">
    <property type="term" value="P:riboflavin biosynthetic process"/>
    <property type="evidence" value="ECO:0007669"/>
    <property type="project" value="UniProtKB-UniPathway"/>
</dbReference>
<dbReference type="InterPro" id="IPR024072">
    <property type="entry name" value="DHFR-like_dom_sf"/>
</dbReference>
<dbReference type="AlphaFoldDB" id="A0A2A3TZX8"/>
<dbReference type="SUPFAM" id="SSF53597">
    <property type="entry name" value="Dihydrofolate reductase-like"/>
    <property type="match status" value="1"/>
</dbReference>
<dbReference type="RefSeq" id="WP_081277057.1">
    <property type="nucleotide sequence ID" value="NZ_CAKMAE010000001.1"/>
</dbReference>
<evidence type="ECO:0000256" key="14">
    <source>
        <dbReference type="PIRNR" id="PIRNR006769"/>
    </source>
</evidence>
<comment type="cofactor">
    <cofactor evidence="14 17">
        <name>Zn(2+)</name>
        <dbReference type="ChEBI" id="CHEBI:29105"/>
    </cofactor>
    <text evidence="14 17">Binds 1 zinc ion.</text>
</comment>
<feature type="binding site" evidence="16">
    <location>
        <position position="203"/>
    </location>
    <ligand>
        <name>substrate</name>
    </ligand>
</feature>
<dbReference type="Pfam" id="PF00383">
    <property type="entry name" value="dCMP_cyt_deam_1"/>
    <property type="match status" value="1"/>
</dbReference>